<protein>
    <submittedName>
        <fullName evidence="3">Universal stress protein</fullName>
    </submittedName>
</protein>
<reference evidence="4" key="1">
    <citation type="journal article" date="2019" name="Int. J. Syst. Evol. Microbiol.">
        <title>The Global Catalogue of Microorganisms (GCM) 10K type strain sequencing project: providing services to taxonomists for standard genome sequencing and annotation.</title>
        <authorList>
            <consortium name="The Broad Institute Genomics Platform"/>
            <consortium name="The Broad Institute Genome Sequencing Center for Infectious Disease"/>
            <person name="Wu L."/>
            <person name="Ma J."/>
        </authorList>
    </citation>
    <scope>NUCLEOTIDE SEQUENCE [LARGE SCALE GENOMIC DNA]</scope>
    <source>
        <strain evidence="4">JCM 9092</strain>
    </source>
</reference>
<sequence length="297" mass="31086">MSGDAPVEPVVVAVDGSAGSDHALEWALTAARLRGAPLRIVHVRQYAMPLADGPHMPTIDHRLDADPVIDRTRRALERRPELPPMAFDVVEGTPGRDLPRLGEAAQLLVVGSRGRGGFASLLLGSNGLACAREAACPVVVVRPGEEITAGAEPCVVLGLDPLSPHDDTIGFAFAEAALRGAVLRVVCAYPGPVLVYTATGDFVTSAEADTATAAQYTERAGEQLAPFEERYPGVNVEKEVLPGDAAGLVVDASRDAELVVVGRHQSRMPLGRLMGSVTNAVLLHARGAVAVVPPESR</sequence>
<dbReference type="PANTHER" id="PTHR46553">
    <property type="entry name" value="ADENINE NUCLEOTIDE ALPHA HYDROLASES-LIKE SUPERFAMILY PROTEIN"/>
    <property type="match status" value="1"/>
</dbReference>
<dbReference type="RefSeq" id="WP_344521533.1">
    <property type="nucleotide sequence ID" value="NZ_BAAAUG010000045.1"/>
</dbReference>
<evidence type="ECO:0000259" key="2">
    <source>
        <dbReference type="Pfam" id="PF00582"/>
    </source>
</evidence>
<comment type="caution">
    <text evidence="3">The sequence shown here is derived from an EMBL/GenBank/DDBJ whole genome shotgun (WGS) entry which is preliminary data.</text>
</comment>
<evidence type="ECO:0000313" key="4">
    <source>
        <dbReference type="Proteomes" id="UP001501637"/>
    </source>
</evidence>
<dbReference type="PRINTS" id="PR01438">
    <property type="entry name" value="UNVRSLSTRESS"/>
</dbReference>
<feature type="domain" description="UspA" evidence="2">
    <location>
        <begin position="8"/>
        <end position="142"/>
    </location>
</feature>
<dbReference type="Pfam" id="PF00582">
    <property type="entry name" value="Usp"/>
    <property type="match status" value="2"/>
</dbReference>
<dbReference type="Proteomes" id="UP001501637">
    <property type="component" value="Unassembled WGS sequence"/>
</dbReference>
<evidence type="ECO:0000313" key="3">
    <source>
        <dbReference type="EMBL" id="GAA3105997.1"/>
    </source>
</evidence>
<keyword evidence="4" id="KW-1185">Reference proteome</keyword>
<feature type="domain" description="UspA" evidence="2">
    <location>
        <begin position="155"/>
        <end position="293"/>
    </location>
</feature>
<dbReference type="SUPFAM" id="SSF52402">
    <property type="entry name" value="Adenine nucleotide alpha hydrolases-like"/>
    <property type="match status" value="2"/>
</dbReference>
<dbReference type="InterPro" id="IPR006015">
    <property type="entry name" value="Universal_stress_UspA"/>
</dbReference>
<proteinExistence type="inferred from homology"/>
<dbReference type="InterPro" id="IPR006016">
    <property type="entry name" value="UspA"/>
</dbReference>
<accession>A0ABP6MG89</accession>
<evidence type="ECO:0000256" key="1">
    <source>
        <dbReference type="ARBA" id="ARBA00008791"/>
    </source>
</evidence>
<comment type="similarity">
    <text evidence="1">Belongs to the universal stress protein A family.</text>
</comment>
<dbReference type="Gene3D" id="3.40.50.620">
    <property type="entry name" value="HUPs"/>
    <property type="match status" value="2"/>
</dbReference>
<dbReference type="EMBL" id="BAAAUG010000045">
    <property type="protein sequence ID" value="GAA3105997.1"/>
    <property type="molecule type" value="Genomic_DNA"/>
</dbReference>
<dbReference type="PANTHER" id="PTHR46553:SF3">
    <property type="entry name" value="ADENINE NUCLEOTIDE ALPHA HYDROLASES-LIKE SUPERFAMILY PROTEIN"/>
    <property type="match status" value="1"/>
</dbReference>
<name>A0ABP6MG89_9ACTN</name>
<gene>
    <name evidence="3" type="ORF">GCM10010449_31220</name>
</gene>
<organism evidence="3 4">
    <name type="scientific">Streptomyces rectiviolaceus</name>
    <dbReference type="NCBI Taxonomy" id="332591"/>
    <lineage>
        <taxon>Bacteria</taxon>
        <taxon>Bacillati</taxon>
        <taxon>Actinomycetota</taxon>
        <taxon>Actinomycetes</taxon>
        <taxon>Kitasatosporales</taxon>
        <taxon>Streptomycetaceae</taxon>
        <taxon>Streptomyces</taxon>
    </lineage>
</organism>
<dbReference type="InterPro" id="IPR014729">
    <property type="entry name" value="Rossmann-like_a/b/a_fold"/>
</dbReference>